<dbReference type="GO" id="GO:0003677">
    <property type="term" value="F:DNA binding"/>
    <property type="evidence" value="ECO:0007669"/>
    <property type="project" value="UniProtKB-KW"/>
</dbReference>
<comment type="similarity">
    <text evidence="2 12">Belongs to the DNA polymerase type-B family.</text>
</comment>
<evidence type="ECO:0000256" key="11">
    <source>
        <dbReference type="ARBA" id="ARBA00059843"/>
    </source>
</evidence>
<dbReference type="Gene3D" id="3.30.420.10">
    <property type="entry name" value="Ribonuclease H-like superfamily/Ribonuclease H"/>
    <property type="match status" value="1"/>
</dbReference>
<evidence type="ECO:0000313" key="23">
    <source>
        <dbReference type="EMBL" id="BAP94447.1"/>
    </source>
</evidence>
<evidence type="ECO:0000313" key="22">
    <source>
        <dbReference type="EMBL" id="AWG90551.1"/>
    </source>
</evidence>
<keyword evidence="8" id="KW-1194">Viral DNA replication</keyword>
<evidence type="ECO:0000256" key="7">
    <source>
        <dbReference type="ARBA" id="ARBA00022932"/>
    </source>
</evidence>
<protein>
    <recommendedName>
        <fullName evidence="12">DNA polymerase</fullName>
        <ecNumber evidence="12">2.7.7.7</ecNumber>
    </recommendedName>
</protein>
<comment type="catalytic activity">
    <reaction evidence="10 12">
        <text>DNA(n) + a 2'-deoxyribonucleoside 5'-triphosphate = DNA(n+1) + diphosphate</text>
        <dbReference type="Rhea" id="RHEA:22508"/>
        <dbReference type="Rhea" id="RHEA-COMP:17339"/>
        <dbReference type="Rhea" id="RHEA-COMP:17340"/>
        <dbReference type="ChEBI" id="CHEBI:33019"/>
        <dbReference type="ChEBI" id="CHEBI:61560"/>
        <dbReference type="ChEBI" id="CHEBI:173112"/>
        <dbReference type="EC" id="2.7.7.7"/>
    </reaction>
</comment>
<dbReference type="Proteomes" id="UP000273386">
    <property type="component" value="Segment"/>
</dbReference>
<reference evidence="22" key="5">
    <citation type="submission" date="2017-10" db="EMBL/GenBank/DDBJ databases">
        <title>Epstein Barr virus genome variation.</title>
        <authorList>
            <person name="Palser A."/>
            <person name="Wegner F."/>
            <person name="Bridges R."/>
            <person name="Correia S."/>
            <person name="Elgueta Karstegl C."/>
            <person name="Venturini C."/>
            <person name="Middeldorp J."/>
            <person name="Cohen J.I."/>
            <person name="Hildesheim A."/>
            <person name="Breuer J."/>
            <person name="White R.E."/>
            <person name="Kellam P."/>
            <person name="Farrell P.J."/>
        </authorList>
    </citation>
    <scope>NUCLEOTIDE SEQUENCE</scope>
    <source>
        <strain evidence="22">JC_037</strain>
    </source>
</reference>
<dbReference type="Proteomes" id="UP000142932">
    <property type="component" value="Segment"/>
</dbReference>
<evidence type="ECO:0000256" key="9">
    <source>
        <dbReference type="ARBA" id="ARBA00023125"/>
    </source>
</evidence>
<dbReference type="Gene3D" id="1.10.132.60">
    <property type="entry name" value="DNA polymerase family B, C-terminal domain"/>
    <property type="match status" value="1"/>
</dbReference>
<dbReference type="EMBL" id="KP968264">
    <property type="protein sequence ID" value="AKA28864.1"/>
    <property type="molecule type" value="Genomic_DNA"/>
</dbReference>
<dbReference type="GO" id="GO:0039686">
    <property type="term" value="P:bidirectional double-stranded viral DNA replication"/>
    <property type="evidence" value="ECO:0007669"/>
    <property type="project" value="UniProtKB-ARBA"/>
</dbReference>
<evidence type="ECO:0000256" key="5">
    <source>
        <dbReference type="ARBA" id="ARBA00022695"/>
    </source>
</evidence>
<name>A0A0A8IKY6_EBVG</name>
<dbReference type="EMBL" id="LN827563">
    <property type="protein sequence ID" value="CEQ35374.1"/>
    <property type="molecule type" value="Genomic_DNA"/>
</dbReference>
<dbReference type="InterPro" id="IPR023211">
    <property type="entry name" value="DNA_pol_palm_dom_sf"/>
</dbReference>
<evidence type="ECO:0000313" key="25">
    <source>
        <dbReference type="EMBL" id="CEQ32727.1"/>
    </source>
</evidence>
<dbReference type="EMBL" id="KP968263">
    <property type="protein sequence ID" value="AKA28792.1"/>
    <property type="molecule type" value="Genomic_DNA"/>
</dbReference>
<keyword evidence="4 12" id="KW-0808">Transferase</keyword>
<dbReference type="Gene3D" id="1.10.287.690">
    <property type="entry name" value="Helix hairpin bin"/>
    <property type="match status" value="1"/>
</dbReference>
<evidence type="ECO:0000256" key="8">
    <source>
        <dbReference type="ARBA" id="ARBA00023109"/>
    </source>
</evidence>
<dbReference type="Proteomes" id="UP000268420">
    <property type="component" value="Segment"/>
</dbReference>
<dbReference type="Proteomes" id="UP000276912">
    <property type="component" value="Segment"/>
</dbReference>
<evidence type="ECO:0000313" key="15">
    <source>
        <dbReference type="EMBL" id="AIM62246.1"/>
    </source>
</evidence>
<evidence type="ECO:0000313" key="26">
    <source>
        <dbReference type="EMBL" id="CEQ35374.1"/>
    </source>
</evidence>
<evidence type="ECO:0000313" key="29">
    <source>
        <dbReference type="Proteomes" id="UP000142932"/>
    </source>
</evidence>
<dbReference type="InterPro" id="IPR006134">
    <property type="entry name" value="DNA-dir_DNA_pol_B_multi_dom"/>
</dbReference>
<dbReference type="GO" id="GO:0003887">
    <property type="term" value="F:DNA-directed DNA polymerase activity"/>
    <property type="evidence" value="ECO:0007669"/>
    <property type="project" value="UniProtKB-KW"/>
</dbReference>
<evidence type="ECO:0000313" key="17">
    <source>
        <dbReference type="EMBL" id="AKA28718.1"/>
    </source>
</evidence>
<dbReference type="Proteomes" id="UP000279232">
    <property type="component" value="Segment"/>
</dbReference>
<dbReference type="FunFam" id="3.30.420.10:FF:000004">
    <property type="entry name" value="DNA polymerase"/>
    <property type="match status" value="1"/>
</dbReference>
<dbReference type="GO" id="GO:0000166">
    <property type="term" value="F:nucleotide binding"/>
    <property type="evidence" value="ECO:0007669"/>
    <property type="project" value="InterPro"/>
</dbReference>
<dbReference type="GO" id="GO:0006297">
    <property type="term" value="P:nucleotide-excision repair, DNA gap filling"/>
    <property type="evidence" value="ECO:0007669"/>
    <property type="project" value="TreeGrafter"/>
</dbReference>
<dbReference type="Proteomes" id="UP000103620">
    <property type="component" value="Segment"/>
</dbReference>
<dbReference type="EMBL" id="KP968262">
    <property type="protein sequence ID" value="AKA28718.1"/>
    <property type="molecule type" value="Genomic_DNA"/>
</dbReference>
<dbReference type="EMBL" id="LN824206">
    <property type="protein sequence ID" value="CEQ32645.1"/>
    <property type="molecule type" value="Genomic_DNA"/>
</dbReference>
<gene>
    <name evidence="23" type="primary">BALF5</name>
</gene>
<dbReference type="FunFam" id="3.30.342.10:FF:000026">
    <property type="entry name" value="DNA polymerase catalytic subunit"/>
    <property type="match status" value="1"/>
</dbReference>
<dbReference type="InterPro" id="IPR042087">
    <property type="entry name" value="DNA_pol_B_thumb"/>
</dbReference>
<dbReference type="Pfam" id="PF00136">
    <property type="entry name" value="DNA_pol_B"/>
    <property type="match status" value="1"/>
</dbReference>
<accession>A0A0A8IKY6</accession>
<evidence type="ECO:0000313" key="21">
    <source>
        <dbReference type="EMBL" id="ALQ28666.1"/>
    </source>
</evidence>
<dbReference type="EMBL" id="LN824207">
    <property type="protein sequence ID" value="CEQ32727.1"/>
    <property type="molecule type" value="Genomic_DNA"/>
</dbReference>
<dbReference type="FunFam" id="1.10.287.690:FF:000006">
    <property type="entry name" value="DNA polymerase"/>
    <property type="match status" value="1"/>
</dbReference>
<reference evidence="15 28" key="2">
    <citation type="submission" date="2013-09" db="EMBL/GenBank/DDBJ databases">
        <title>Permissive enhancer elements in EBV's chromatin regulate the expression of BZLF1 target genes revealing a global transcriptional function of BMRF1.</title>
        <authorList>
            <person name="Anne W."/>
            <person name="Marisa S."/>
            <person name="Alexander B."/>
            <person name="Tobias S."/>
            <person name="Wolfgang H."/>
        </authorList>
    </citation>
    <scope>NUCLEOTIDE SEQUENCE [LARGE SCALE GENOMIC DNA]</scope>
    <source>
        <strain evidence="15">Raji</strain>
    </source>
</reference>
<evidence type="ECO:0000313" key="18">
    <source>
        <dbReference type="EMBL" id="AKA28792.1"/>
    </source>
</evidence>
<evidence type="ECO:0000313" key="27">
    <source>
        <dbReference type="EMBL" id="CEQ37761.1"/>
    </source>
</evidence>
<evidence type="ECO:0000256" key="10">
    <source>
        <dbReference type="ARBA" id="ARBA00049244"/>
    </source>
</evidence>
<evidence type="ECO:0000256" key="6">
    <source>
        <dbReference type="ARBA" id="ARBA00022705"/>
    </source>
</evidence>
<evidence type="ECO:0000256" key="4">
    <source>
        <dbReference type="ARBA" id="ARBA00022679"/>
    </source>
</evidence>
<dbReference type="PANTHER" id="PTHR10322:SF23">
    <property type="entry name" value="DNA POLYMERASE DELTA CATALYTIC SUBUNIT"/>
    <property type="match status" value="1"/>
</dbReference>
<keyword evidence="7 12" id="KW-0239">DNA-directed DNA polymerase</keyword>
<evidence type="ECO:0000256" key="1">
    <source>
        <dbReference type="ARBA" id="ARBA00004147"/>
    </source>
</evidence>
<dbReference type="GO" id="GO:0045004">
    <property type="term" value="P:DNA replication proofreading"/>
    <property type="evidence" value="ECO:0007669"/>
    <property type="project" value="TreeGrafter"/>
</dbReference>
<dbReference type="GO" id="GO:0008296">
    <property type="term" value="F:3'-5'-DNA exonuclease activity"/>
    <property type="evidence" value="ECO:0007669"/>
    <property type="project" value="TreeGrafter"/>
</dbReference>
<evidence type="ECO:0000256" key="12">
    <source>
        <dbReference type="RuleBase" id="RU000442"/>
    </source>
</evidence>
<dbReference type="PANTHER" id="PTHR10322">
    <property type="entry name" value="DNA POLYMERASE CATALYTIC SUBUNIT"/>
    <property type="match status" value="1"/>
</dbReference>
<dbReference type="SUPFAM" id="SSF56672">
    <property type="entry name" value="DNA/RNA polymerases"/>
    <property type="match status" value="1"/>
</dbReference>
<evidence type="ECO:0000256" key="2">
    <source>
        <dbReference type="ARBA" id="ARBA00005755"/>
    </source>
</evidence>
<keyword evidence="9 12" id="KW-0238">DNA-binding</keyword>
<reference evidence="16" key="3">
    <citation type="journal article" date="2015" name="Sci. Rep.">
        <title>Epstein-Barr virus from Burkitt Lymphoma biopsies from Africa and South America share novel LMP-1 promoter and gene variations.</title>
        <authorList>
            <person name="Lei H."/>
            <person name="Li T."/>
            <person name="Li B."/>
            <person name="Tsai S."/>
            <person name="Biggar R.J."/>
            <person name="Nkrumah F."/>
            <person name="Neequaye J."/>
            <person name="Gutierrez M."/>
            <person name="Epelman S."/>
            <person name="Mbulaiteye S.M."/>
            <person name="Bhatia K."/>
            <person name="Lo S.C."/>
        </authorList>
    </citation>
    <scope>NUCLEOTIDE SEQUENCE</scope>
    <source>
        <strain evidence="19">H002213</strain>
        <strain evidence="17">H018436D</strain>
        <strain evidence="20">H03753A</strain>
        <strain evidence="18">H058015C</strain>
        <strain evidence="16">HU11393</strain>
        <strain evidence="21">VA</strain>
    </source>
</reference>
<evidence type="ECO:0000313" key="28">
    <source>
        <dbReference type="Proteomes" id="UP000103620"/>
    </source>
</evidence>
<proteinExistence type="inferred from homology"/>
<dbReference type="SMR" id="A0A0A8IKY6"/>
<dbReference type="Pfam" id="PF03104">
    <property type="entry name" value="DNA_pol_B_exo1"/>
    <property type="match status" value="1"/>
</dbReference>
<reference evidence="24" key="4">
    <citation type="submission" date="2015-02" db="EMBL/GenBank/DDBJ databases">
        <authorList>
            <person name="Grayson E Nicholas"/>
        </authorList>
    </citation>
    <scope>NUCLEOTIDE SEQUENCE</scope>
    <source>
        <strain evidence="24">PLCL-TRL1-post</strain>
        <strain evidence="25">PLCL-TRL1-pre</strain>
        <strain evidence="26">SLCL-1.18</strain>
        <strain evidence="27">SLCL-2.15</strain>
    </source>
</reference>
<dbReference type="GO" id="GO:0042025">
    <property type="term" value="C:host cell nucleus"/>
    <property type="evidence" value="ECO:0007669"/>
    <property type="project" value="UniProtKB-SubCell"/>
</dbReference>
<evidence type="ECO:0000313" key="16">
    <source>
        <dbReference type="EMBL" id="AKA28645.1"/>
    </source>
</evidence>
<dbReference type="EMBL" id="AB828191">
    <property type="protein sequence ID" value="BAP94447.1"/>
    <property type="molecule type" value="Genomic_DNA"/>
</dbReference>
<dbReference type="EMBL" id="MG298868">
    <property type="protein sequence ID" value="AWG90551.1"/>
    <property type="molecule type" value="Genomic_DNA"/>
</dbReference>
<dbReference type="InterPro" id="IPR017964">
    <property type="entry name" value="DNA-dir_DNA_pol_B_CS"/>
</dbReference>
<dbReference type="EMBL" id="KT001102">
    <property type="protein sequence ID" value="ALQ28666.1"/>
    <property type="molecule type" value="Genomic_DNA"/>
</dbReference>
<dbReference type="Gene3D" id="3.30.342.10">
    <property type="entry name" value="DNA Polymerase, chain B, domain 1"/>
    <property type="match status" value="1"/>
</dbReference>
<keyword evidence="5 12" id="KW-0548">Nucleotidyltransferase</keyword>
<organismHost>
    <name type="scientific">Homo sapiens</name>
    <name type="common">Human</name>
    <dbReference type="NCBI Taxonomy" id="9606"/>
</organismHost>
<comment type="subcellular location">
    <subcellularLocation>
        <location evidence="1">Host nucleus</location>
    </subcellularLocation>
</comment>
<evidence type="ECO:0000313" key="19">
    <source>
        <dbReference type="EMBL" id="AKA28864.1"/>
    </source>
</evidence>
<dbReference type="EMBL" id="KR063342">
    <property type="protein sequence ID" value="ALQ28334.1"/>
    <property type="molecule type" value="Genomic_DNA"/>
</dbReference>
<dbReference type="InterPro" id="IPR006133">
    <property type="entry name" value="DNA-dir_DNA_pol_B_exonuc"/>
</dbReference>
<dbReference type="InterPro" id="IPR006172">
    <property type="entry name" value="DNA-dir_DNA_pol_B"/>
</dbReference>
<dbReference type="InterPro" id="IPR050240">
    <property type="entry name" value="DNA_pol_type-B"/>
</dbReference>
<dbReference type="FunFam" id="1.10.132.60:FF:000011">
    <property type="entry name" value="DNA polymerase catalytic subunit"/>
    <property type="match status" value="1"/>
</dbReference>
<dbReference type="InterPro" id="IPR012337">
    <property type="entry name" value="RNaseH-like_sf"/>
</dbReference>
<evidence type="ECO:0000256" key="3">
    <source>
        <dbReference type="ARBA" id="ARBA00022562"/>
    </source>
</evidence>
<feature type="domain" description="DNA-directed DNA polymerase family B multifunctional" evidence="13">
    <location>
        <begin position="523"/>
        <end position="994"/>
    </location>
</feature>
<evidence type="ECO:0000313" key="24">
    <source>
        <dbReference type="EMBL" id="CEQ32645.1"/>
    </source>
</evidence>
<dbReference type="GO" id="GO:0006287">
    <property type="term" value="P:base-excision repair, gap-filling"/>
    <property type="evidence" value="ECO:0007669"/>
    <property type="project" value="TreeGrafter"/>
</dbReference>
<dbReference type="SUPFAM" id="SSF53098">
    <property type="entry name" value="Ribonuclease H-like"/>
    <property type="match status" value="1"/>
</dbReference>
<keyword evidence="6 12" id="KW-0235">DNA replication</keyword>
<dbReference type="InterPro" id="IPR036397">
    <property type="entry name" value="RNaseH_sf"/>
</dbReference>
<sequence>MSGGLFYNPFLRPNKGLLKKPDKEYLRLIPKCFQTPGAAGVVDVRGPQPPLCFYQDSLTVVGGDEDGKGMWWRQRAQEGTARPEADTHGSPLDFHVYDILETVYTHEKCAVIPSDKQGYVVPCGIVIKLLGRRKADGASVCVNVFGQQAYFYASAPQGLDVEFAVLSALKASTFDRRTPCRVSVEKVTRRSIMGYGNHAGDYHKITLSHPNSVCHVATWLQDKHGCQIFEANVDATRRFVLDNDFVTFGWYSCRRAIPRLQHRDSYAELEYDCEVGDLSVRREDSSWPSYQALAFDIECLGEEGFPTATNEADLILQISCVLWSTGEEAGRYRRILLTLGTCEDIEGVEVYEFPSELDMLYAFFQLIRDLSVEIVTGYNVANFDWPYILDRARHIYSINPASLGKIRAGGVCEVRRPHDAGKGFLRANTKVRITGLIPIDMYAVCRDKLSLSDYKLDTVARHLLGAKKEDVHYKEIPRLFAAGPEGRRRLGMYCVQDSALVMDLLNHFVIHVEVAEIAKIAHIPCRRVLDDGQQIRVFSCLLAAAQKENFILPMPSASDRDGYQGATVIQPLSGFYNSPVLVVDFASLYPSIIQAHNLCYSTMITPGEEHRLAGLRPGEDYESFRLTGGVYHFVKKHVHESFLASLLTSWLAKRKAIKKLLAACEDPRQRTILDKQQLAIKCTCNAVYGFTGVANGLFPCLSIAETVTLQGRTMLERAKAFVEALSPANLQALAPSPDAWAPLNPEGQLRVIYGDTDSLFIECRGFSESETLRFAEALAAHTTRSLFVAPISLEAEKTFSCLMLITKKRYVGVLTDGKTLMKGVELVRKTACKFVQTRCRRVLDLVLADARVKEAASLLSHRPFQESFTQGLPVGFLPVIDILNQAYADLREGRVPMGELCFSTELSRKLSAYKSTQMPHLAVYQKFVERNEELPQIHDRIQYVFVEPKEGVKGARKTEMAEDPAYAERHGVPVAVDHYFDKLLQGAANILQCLFDNNSGAALSVLQNFTARPPF</sequence>
<dbReference type="PRINTS" id="PR00106">
    <property type="entry name" value="DNAPOLB"/>
</dbReference>
<evidence type="ECO:0000313" key="20">
    <source>
        <dbReference type="EMBL" id="ALQ28334.1"/>
    </source>
</evidence>
<dbReference type="EMBL" id="KF717093">
    <property type="protein sequence ID" value="AIM62246.1"/>
    <property type="molecule type" value="Genomic_DNA"/>
</dbReference>
<evidence type="ECO:0000259" key="13">
    <source>
        <dbReference type="Pfam" id="PF00136"/>
    </source>
</evidence>
<dbReference type="SMART" id="SM00486">
    <property type="entry name" value="POLBc"/>
    <property type="match status" value="1"/>
</dbReference>
<feature type="domain" description="DNA-directed DNA polymerase family B exonuclease" evidence="14">
    <location>
        <begin position="226"/>
        <end position="459"/>
    </location>
</feature>
<dbReference type="EMBL" id="LN827591">
    <property type="protein sequence ID" value="CEQ37761.1"/>
    <property type="molecule type" value="Genomic_DNA"/>
</dbReference>
<organism evidence="23 29">
    <name type="scientific">Epstein-Barr virus (strain GD1)</name>
    <name type="common">HHV-4</name>
    <name type="synonym">Human gammaherpesvirus 4</name>
    <dbReference type="NCBI Taxonomy" id="10376"/>
    <lineage>
        <taxon>Viruses</taxon>
        <taxon>Duplodnaviria</taxon>
        <taxon>Heunggongvirae</taxon>
        <taxon>Peploviricota</taxon>
        <taxon>Herviviricetes</taxon>
        <taxon>Herpesvirales</taxon>
        <taxon>Orthoherpesviridae</taxon>
        <taxon>Gammaherpesvirinae</taxon>
        <taxon>Lymphocryptovirus</taxon>
        <taxon>Lymphocryptovirus humangamma4</taxon>
    </lineage>
</organism>
<dbReference type="PROSITE" id="PS00116">
    <property type="entry name" value="DNA_POLYMERASE_B"/>
    <property type="match status" value="1"/>
</dbReference>
<dbReference type="InterPro" id="IPR043502">
    <property type="entry name" value="DNA/RNA_pol_sf"/>
</dbReference>
<dbReference type="Gene3D" id="3.90.1600.10">
    <property type="entry name" value="Palm domain of DNA polymerase"/>
    <property type="match status" value="1"/>
</dbReference>
<comment type="function">
    <text evidence="11">Replicates viral genomic DNA in the late phase of lytic infection, producing long concatemeric DNA. The replication complex is composed of six viral proteins: the DNA polymerase, processivity factor, primase, primase-associated factor, helicase, and ssDNA-binding protein.</text>
</comment>
<reference evidence="23 29" key="1">
    <citation type="submission" date="2013-06" db="EMBL/GenBank/DDBJ databases">
        <title>Genome-wide analysis of Epstein-Barr virus(EBV) integration and strain in C666-1 and Raji.</title>
        <authorList>
            <person name="Yu Z.Y."/>
            <person name="Xiao K."/>
        </authorList>
    </citation>
    <scope>NUCLEOTIDE SEQUENCE [LARGE SCALE GENOMIC DNA]</scope>
    <source>
        <strain evidence="23">1 LGY-Raji</strain>
    </source>
</reference>
<evidence type="ECO:0000259" key="14">
    <source>
        <dbReference type="Pfam" id="PF03104"/>
    </source>
</evidence>
<keyword evidence="3" id="KW-1048">Host nucleus</keyword>
<dbReference type="EMBL" id="KP968261">
    <property type="protein sequence ID" value="AKA28645.1"/>
    <property type="molecule type" value="Genomic_DNA"/>
</dbReference>
<dbReference type="EC" id="2.7.7.7" evidence="12"/>